<feature type="region of interest" description="Disordered" evidence="1">
    <location>
        <begin position="1"/>
        <end position="75"/>
    </location>
</feature>
<sequence>MGPILRQDRLMSDKSSGGSFWFNTRTGQVEESGEKSSWTHLMGPYPTREAAEHALDTAERRNDDWESEDEDWRKG</sequence>
<protein>
    <recommendedName>
        <fullName evidence="4">SPOR domain-containing protein</fullName>
    </recommendedName>
</protein>
<dbReference type="Proteomes" id="UP001500956">
    <property type="component" value="Unassembled WGS sequence"/>
</dbReference>
<feature type="compositionally biased region" description="Basic and acidic residues" evidence="1">
    <location>
        <begin position="1"/>
        <end position="12"/>
    </location>
</feature>
<evidence type="ECO:0008006" key="4">
    <source>
        <dbReference type="Google" id="ProtNLM"/>
    </source>
</evidence>
<dbReference type="EMBL" id="BAABID010000008">
    <property type="protein sequence ID" value="GAA4728942.1"/>
    <property type="molecule type" value="Genomic_DNA"/>
</dbReference>
<gene>
    <name evidence="2" type="ORF">GCM10023216_20420</name>
</gene>
<feature type="compositionally biased region" description="Polar residues" evidence="1">
    <location>
        <begin position="13"/>
        <end position="39"/>
    </location>
</feature>
<feature type="compositionally biased region" description="Acidic residues" evidence="1">
    <location>
        <begin position="65"/>
        <end position="75"/>
    </location>
</feature>
<comment type="caution">
    <text evidence="2">The sequence shown here is derived from an EMBL/GenBank/DDBJ whole genome shotgun (WGS) entry which is preliminary data.</text>
</comment>
<organism evidence="2 3">
    <name type="scientific">Isoptericola chiayiensis</name>
    <dbReference type="NCBI Taxonomy" id="579446"/>
    <lineage>
        <taxon>Bacteria</taxon>
        <taxon>Bacillati</taxon>
        <taxon>Actinomycetota</taxon>
        <taxon>Actinomycetes</taxon>
        <taxon>Micrococcales</taxon>
        <taxon>Promicromonosporaceae</taxon>
        <taxon>Isoptericola</taxon>
    </lineage>
</organism>
<evidence type="ECO:0000313" key="2">
    <source>
        <dbReference type="EMBL" id="GAA4728942.1"/>
    </source>
</evidence>
<name>A0ABP8YIF5_9MICO</name>
<proteinExistence type="predicted"/>
<feature type="compositionally biased region" description="Basic and acidic residues" evidence="1">
    <location>
        <begin position="49"/>
        <end position="64"/>
    </location>
</feature>
<evidence type="ECO:0000256" key="1">
    <source>
        <dbReference type="SAM" id="MobiDB-lite"/>
    </source>
</evidence>
<reference evidence="3" key="1">
    <citation type="journal article" date="2019" name="Int. J. Syst. Evol. Microbiol.">
        <title>The Global Catalogue of Microorganisms (GCM) 10K type strain sequencing project: providing services to taxonomists for standard genome sequencing and annotation.</title>
        <authorList>
            <consortium name="The Broad Institute Genomics Platform"/>
            <consortium name="The Broad Institute Genome Sequencing Center for Infectious Disease"/>
            <person name="Wu L."/>
            <person name="Ma J."/>
        </authorList>
    </citation>
    <scope>NUCLEOTIDE SEQUENCE [LARGE SCALE GENOMIC DNA]</scope>
    <source>
        <strain evidence="3">JCM 18063</strain>
    </source>
</reference>
<accession>A0ABP8YIF5</accession>
<evidence type="ECO:0000313" key="3">
    <source>
        <dbReference type="Proteomes" id="UP001500956"/>
    </source>
</evidence>
<keyword evidence="3" id="KW-1185">Reference proteome</keyword>